<accession>A0A6G6GHU6</accession>
<dbReference type="KEGG" id="mgel:G5B37_00610"/>
<sequence>MTKLQKIVFFSMLLLVALLVYAEATKRQPISWFPSYSRVDKIPLGTYVLHDLLSEKLEDNFIEQHRPPYEVLADTTLEGTYFFVNNYLGFDTVELEELLTWTERGNTLFLSSNSFAVKLLDTLSLDMTTEYHINNLGTEPLLALVNENLKAKQPYHIERSLTIRPFMFADTLSQTVLGVTESYLDSLVNSEPKPNFIKTSFGKGTVYLHSQPEVFTNYFILEKDNVNYTEGVLAYINTDKPLYWDSHYKSGKPIQTSPLHILLNNKYLRWAYYMMLIGALLFVLFEGKRKQRKIAVVAPPSNKTFEYTRTIAGMYWDQKDYGAIANKQIALFLEFIRTRLRIPTETMNSRFMKTVAARSGNTEEDTKALFTFIQQIQALEQITPETLFKLHTKITTYKQKTDGKS</sequence>
<feature type="transmembrane region" description="Helical" evidence="1">
    <location>
        <begin position="267"/>
        <end position="285"/>
    </location>
</feature>
<evidence type="ECO:0000313" key="3">
    <source>
        <dbReference type="EMBL" id="QIE58119.1"/>
    </source>
</evidence>
<dbReference type="Pfam" id="PF14258">
    <property type="entry name" value="DUF4350"/>
    <property type="match status" value="1"/>
</dbReference>
<dbReference type="Proteomes" id="UP000505306">
    <property type="component" value="Chromosome"/>
</dbReference>
<gene>
    <name evidence="3" type="ORF">G5B37_00610</name>
</gene>
<organism evidence="3 4">
    <name type="scientific">Rasiella rasia</name>
    <dbReference type="NCBI Taxonomy" id="2744027"/>
    <lineage>
        <taxon>Bacteria</taxon>
        <taxon>Pseudomonadati</taxon>
        <taxon>Bacteroidota</taxon>
        <taxon>Flavobacteriia</taxon>
        <taxon>Flavobacteriales</taxon>
        <taxon>Flavobacteriaceae</taxon>
        <taxon>Rasiella</taxon>
    </lineage>
</organism>
<feature type="domain" description="DUF4350" evidence="2">
    <location>
        <begin position="40"/>
        <end position="232"/>
    </location>
</feature>
<dbReference type="EMBL" id="CP049057">
    <property type="protein sequence ID" value="QIE58119.1"/>
    <property type="molecule type" value="Genomic_DNA"/>
</dbReference>
<keyword evidence="1" id="KW-0812">Transmembrane</keyword>
<dbReference type="InterPro" id="IPR025646">
    <property type="entry name" value="DUF4350"/>
</dbReference>
<evidence type="ECO:0000313" key="4">
    <source>
        <dbReference type="Proteomes" id="UP000505306"/>
    </source>
</evidence>
<evidence type="ECO:0000256" key="1">
    <source>
        <dbReference type="SAM" id="Phobius"/>
    </source>
</evidence>
<reference evidence="3 4" key="1">
    <citation type="submission" date="2020-02" db="EMBL/GenBank/DDBJ databases">
        <title>Complete genome sequence of Flavobacteriaceae bacterium.</title>
        <authorList>
            <person name="Kim S.-J."/>
            <person name="Kim Y.-S."/>
            <person name="Kim K.-H."/>
        </authorList>
    </citation>
    <scope>NUCLEOTIDE SEQUENCE [LARGE SCALE GENOMIC DNA]</scope>
    <source>
        <strain evidence="3 4">RR4-40</strain>
    </source>
</reference>
<keyword evidence="4" id="KW-1185">Reference proteome</keyword>
<dbReference type="RefSeq" id="WP_164678117.1">
    <property type="nucleotide sequence ID" value="NZ_CP049057.1"/>
</dbReference>
<name>A0A6G6GHU6_9FLAO</name>
<dbReference type="AlphaFoldDB" id="A0A6G6GHU6"/>
<keyword evidence="1" id="KW-1133">Transmembrane helix</keyword>
<evidence type="ECO:0000259" key="2">
    <source>
        <dbReference type="Pfam" id="PF14258"/>
    </source>
</evidence>
<keyword evidence="1" id="KW-0472">Membrane</keyword>
<proteinExistence type="predicted"/>
<protein>
    <submittedName>
        <fullName evidence="3">DUF4350 domain-containing protein</fullName>
    </submittedName>
</protein>